<keyword evidence="5 13" id="KW-0349">Heme</keyword>
<evidence type="ECO:0000256" key="9">
    <source>
        <dbReference type="ARBA" id="ARBA00023002"/>
    </source>
</evidence>
<feature type="signal peptide" evidence="15">
    <location>
        <begin position="1"/>
        <end position="30"/>
    </location>
</feature>
<dbReference type="OrthoDB" id="1055148at2759"/>
<evidence type="ECO:0000256" key="11">
    <source>
        <dbReference type="ARBA" id="ARBA00023033"/>
    </source>
</evidence>
<dbReference type="Pfam" id="PF00067">
    <property type="entry name" value="p450"/>
    <property type="match status" value="1"/>
</dbReference>
<evidence type="ECO:0000256" key="10">
    <source>
        <dbReference type="ARBA" id="ARBA00023004"/>
    </source>
</evidence>
<name>A0A0H2RNC2_9AGAM</name>
<evidence type="ECO:0000256" key="5">
    <source>
        <dbReference type="ARBA" id="ARBA00022617"/>
    </source>
</evidence>
<comment type="pathway">
    <text evidence="3">Secondary metabolite biosynthesis.</text>
</comment>
<dbReference type="InterPro" id="IPR002401">
    <property type="entry name" value="Cyt_P450_E_grp-I"/>
</dbReference>
<dbReference type="InterPro" id="IPR036396">
    <property type="entry name" value="Cyt_P450_sf"/>
</dbReference>
<feature type="binding site" description="axial binding residue" evidence="13">
    <location>
        <position position="437"/>
    </location>
    <ligand>
        <name>heme</name>
        <dbReference type="ChEBI" id="CHEBI:30413"/>
    </ligand>
    <ligandPart>
        <name>Fe</name>
        <dbReference type="ChEBI" id="CHEBI:18248"/>
    </ligandPart>
</feature>
<gene>
    <name evidence="16" type="ORF">SCHPADRAFT_904150</name>
</gene>
<accession>A0A0H2RNC2</accession>
<dbReference type="GO" id="GO:0020037">
    <property type="term" value="F:heme binding"/>
    <property type="evidence" value="ECO:0007669"/>
    <property type="project" value="InterPro"/>
</dbReference>
<keyword evidence="7 13" id="KW-0479">Metal-binding</keyword>
<keyword evidence="9 14" id="KW-0560">Oxidoreductase</keyword>
<comment type="subcellular location">
    <subcellularLocation>
        <location evidence="2">Membrane</location>
    </subcellularLocation>
</comment>
<evidence type="ECO:0000256" key="12">
    <source>
        <dbReference type="ARBA" id="ARBA00023136"/>
    </source>
</evidence>
<keyword evidence="15" id="KW-0732">Signal</keyword>
<dbReference type="PROSITE" id="PS00086">
    <property type="entry name" value="CYTOCHROME_P450"/>
    <property type="match status" value="1"/>
</dbReference>
<evidence type="ECO:0000256" key="14">
    <source>
        <dbReference type="RuleBase" id="RU000461"/>
    </source>
</evidence>
<sequence length="521" mass="59501">MKSFPTSTWINVSFLLLFLLILVWRRRCEPRRPPGPRRLPFLGNLLQIPQSKLWEKALDWQREYGDLIYLENLGKPLLIVNSYETAVELLGKRSAIYSSRPPSVMADLEGWNWLPSAAPYGNYLRRARAHQHRFFNSPETLNFLDSQTSEARRTVKNILNHPNDYEELISRMSGALIMKNVYGHRISSEDRYVNLGVSAVKYIADTDQYFLIESFPFLRNILEWFPWTNLRQMTKDARKVFDALRTEQHDMLKKQVAEGTAKDCMMTTLIEENTREDGVIHEEEEIRGAAVTVFLGGVHTTTTAIMTFVLGMLKNPEAHRLGQLEIDRVVGPDRLPSFDDKDHLPYIQAICEEALRYGSVAPLGFPHYTTEDDVYRGFGIPAGTSVLPNQWAMSYDPEIHKEPLSFEPERWLPTRDGRKSDNPLPHNYQFGFGRRACVGQKWAENLLFITVATILSTCDIEKAIGKDGEPIEPNDVYDTGFVRSLGPSQCKITSRSLKAESLLEASALFDFDAKGEFVTEA</sequence>
<evidence type="ECO:0000256" key="4">
    <source>
        <dbReference type="ARBA" id="ARBA00010617"/>
    </source>
</evidence>
<dbReference type="PRINTS" id="PR00463">
    <property type="entry name" value="EP450I"/>
</dbReference>
<dbReference type="STRING" id="27342.A0A0H2RNC2"/>
<evidence type="ECO:0000313" key="17">
    <source>
        <dbReference type="Proteomes" id="UP000053477"/>
    </source>
</evidence>
<dbReference type="Proteomes" id="UP000053477">
    <property type="component" value="Unassembled WGS sequence"/>
</dbReference>
<keyword evidence="12" id="KW-0472">Membrane</keyword>
<evidence type="ECO:0000256" key="8">
    <source>
        <dbReference type="ARBA" id="ARBA00022989"/>
    </source>
</evidence>
<comment type="cofactor">
    <cofactor evidence="1 13">
        <name>heme</name>
        <dbReference type="ChEBI" id="CHEBI:30413"/>
    </cofactor>
</comment>
<evidence type="ECO:0000256" key="7">
    <source>
        <dbReference type="ARBA" id="ARBA00022723"/>
    </source>
</evidence>
<evidence type="ECO:0000256" key="1">
    <source>
        <dbReference type="ARBA" id="ARBA00001971"/>
    </source>
</evidence>
<evidence type="ECO:0000256" key="2">
    <source>
        <dbReference type="ARBA" id="ARBA00004370"/>
    </source>
</evidence>
<keyword evidence="17" id="KW-1185">Reference proteome</keyword>
<dbReference type="InterPro" id="IPR001128">
    <property type="entry name" value="Cyt_P450"/>
</dbReference>
<protein>
    <submittedName>
        <fullName evidence="16">Cytochrome P450</fullName>
    </submittedName>
</protein>
<organism evidence="16 17">
    <name type="scientific">Schizopora paradoxa</name>
    <dbReference type="NCBI Taxonomy" id="27342"/>
    <lineage>
        <taxon>Eukaryota</taxon>
        <taxon>Fungi</taxon>
        <taxon>Dikarya</taxon>
        <taxon>Basidiomycota</taxon>
        <taxon>Agaricomycotina</taxon>
        <taxon>Agaricomycetes</taxon>
        <taxon>Hymenochaetales</taxon>
        <taxon>Schizoporaceae</taxon>
        <taxon>Schizopora</taxon>
    </lineage>
</organism>
<evidence type="ECO:0000313" key="16">
    <source>
        <dbReference type="EMBL" id="KLO13430.1"/>
    </source>
</evidence>
<dbReference type="GO" id="GO:0016705">
    <property type="term" value="F:oxidoreductase activity, acting on paired donors, with incorporation or reduction of molecular oxygen"/>
    <property type="evidence" value="ECO:0007669"/>
    <property type="project" value="InterPro"/>
</dbReference>
<dbReference type="PANTHER" id="PTHR46300">
    <property type="entry name" value="P450, PUTATIVE (EUROFUNG)-RELATED-RELATED"/>
    <property type="match status" value="1"/>
</dbReference>
<evidence type="ECO:0000256" key="15">
    <source>
        <dbReference type="SAM" id="SignalP"/>
    </source>
</evidence>
<dbReference type="GO" id="GO:0016020">
    <property type="term" value="C:membrane"/>
    <property type="evidence" value="ECO:0007669"/>
    <property type="project" value="UniProtKB-SubCell"/>
</dbReference>
<keyword evidence="10 13" id="KW-0408">Iron</keyword>
<dbReference type="GO" id="GO:0004497">
    <property type="term" value="F:monooxygenase activity"/>
    <property type="evidence" value="ECO:0007669"/>
    <property type="project" value="UniProtKB-KW"/>
</dbReference>
<feature type="chain" id="PRO_5005201964" evidence="15">
    <location>
        <begin position="31"/>
        <end position="521"/>
    </location>
</feature>
<evidence type="ECO:0000256" key="13">
    <source>
        <dbReference type="PIRSR" id="PIRSR602401-1"/>
    </source>
</evidence>
<dbReference type="GO" id="GO:0005506">
    <property type="term" value="F:iron ion binding"/>
    <property type="evidence" value="ECO:0007669"/>
    <property type="project" value="InterPro"/>
</dbReference>
<reference evidence="16 17" key="1">
    <citation type="submission" date="2015-04" db="EMBL/GenBank/DDBJ databases">
        <title>Complete genome sequence of Schizopora paradoxa KUC8140, a cosmopolitan wood degrader in East Asia.</title>
        <authorList>
            <consortium name="DOE Joint Genome Institute"/>
            <person name="Min B."/>
            <person name="Park H."/>
            <person name="Jang Y."/>
            <person name="Kim J.-J."/>
            <person name="Kim K.H."/>
            <person name="Pangilinan J."/>
            <person name="Lipzen A."/>
            <person name="Riley R."/>
            <person name="Grigoriev I.V."/>
            <person name="Spatafora J.W."/>
            <person name="Choi I.-G."/>
        </authorList>
    </citation>
    <scope>NUCLEOTIDE SEQUENCE [LARGE SCALE GENOMIC DNA]</scope>
    <source>
        <strain evidence="16 17">KUC8140</strain>
    </source>
</reference>
<keyword evidence="11 14" id="KW-0503">Monooxygenase</keyword>
<dbReference type="InterPro" id="IPR050364">
    <property type="entry name" value="Cytochrome_P450_fung"/>
</dbReference>
<keyword evidence="8" id="KW-1133">Transmembrane helix</keyword>
<evidence type="ECO:0000256" key="3">
    <source>
        <dbReference type="ARBA" id="ARBA00005179"/>
    </source>
</evidence>
<dbReference type="PANTHER" id="PTHR46300:SF2">
    <property type="entry name" value="CYTOCHROME P450 MONOOXYGENASE ALNH-RELATED"/>
    <property type="match status" value="1"/>
</dbReference>
<dbReference type="EMBL" id="KQ085959">
    <property type="protein sequence ID" value="KLO13430.1"/>
    <property type="molecule type" value="Genomic_DNA"/>
</dbReference>
<dbReference type="InterPro" id="IPR017972">
    <property type="entry name" value="Cyt_P450_CS"/>
</dbReference>
<comment type="similarity">
    <text evidence="4 14">Belongs to the cytochrome P450 family.</text>
</comment>
<dbReference type="SUPFAM" id="SSF48264">
    <property type="entry name" value="Cytochrome P450"/>
    <property type="match status" value="1"/>
</dbReference>
<dbReference type="AlphaFoldDB" id="A0A0H2RNC2"/>
<dbReference type="InParanoid" id="A0A0H2RNC2"/>
<evidence type="ECO:0000256" key="6">
    <source>
        <dbReference type="ARBA" id="ARBA00022692"/>
    </source>
</evidence>
<keyword evidence="6" id="KW-0812">Transmembrane</keyword>
<proteinExistence type="inferred from homology"/>
<dbReference type="Gene3D" id="1.10.630.10">
    <property type="entry name" value="Cytochrome P450"/>
    <property type="match status" value="1"/>
</dbReference>
<dbReference type="CDD" id="cd11065">
    <property type="entry name" value="CYP64-like"/>
    <property type="match status" value="1"/>
</dbReference>